<feature type="non-terminal residue" evidence="2">
    <location>
        <position position="1"/>
    </location>
</feature>
<proteinExistence type="predicted"/>
<feature type="compositionally biased region" description="Gly residues" evidence="1">
    <location>
        <begin position="1"/>
        <end position="34"/>
    </location>
</feature>
<reference evidence="3" key="1">
    <citation type="journal article" date="2019" name="Int. J. Syst. Evol. Microbiol.">
        <title>The Global Catalogue of Microorganisms (GCM) 10K type strain sequencing project: providing services to taxonomists for standard genome sequencing and annotation.</title>
        <authorList>
            <consortium name="The Broad Institute Genomics Platform"/>
            <consortium name="The Broad Institute Genome Sequencing Center for Infectious Disease"/>
            <person name="Wu L."/>
            <person name="Ma J."/>
        </authorList>
    </citation>
    <scope>NUCLEOTIDE SEQUENCE [LARGE SCALE GENOMIC DNA]</scope>
    <source>
        <strain evidence="3">KACC 11299</strain>
    </source>
</reference>
<evidence type="ECO:0000313" key="2">
    <source>
        <dbReference type="EMBL" id="MFC5604372.1"/>
    </source>
</evidence>
<dbReference type="InterPro" id="IPR022121">
    <property type="entry name" value="Peptidase_M73_camelysin"/>
</dbReference>
<dbReference type="Pfam" id="PF12389">
    <property type="entry name" value="Peptidase_M73"/>
    <property type="match status" value="1"/>
</dbReference>
<dbReference type="RefSeq" id="WP_381446059.1">
    <property type="nucleotide sequence ID" value="NZ_JBHSNP010000027.1"/>
</dbReference>
<comment type="caution">
    <text evidence="2">The sequence shown here is derived from an EMBL/GenBank/DDBJ whole genome shotgun (WGS) entry which is preliminary data.</text>
</comment>
<evidence type="ECO:0000313" key="3">
    <source>
        <dbReference type="Proteomes" id="UP001596071"/>
    </source>
</evidence>
<dbReference type="EMBL" id="JBHSNP010000027">
    <property type="protein sequence ID" value="MFC5604372.1"/>
    <property type="molecule type" value="Genomic_DNA"/>
</dbReference>
<keyword evidence="3" id="KW-1185">Reference proteome</keyword>
<gene>
    <name evidence="2" type="ORF">ACFPTP_14165</name>
</gene>
<protein>
    <submittedName>
        <fullName evidence="2">TasA family protein</fullName>
    </submittedName>
</protein>
<feature type="region of interest" description="Disordered" evidence="1">
    <location>
        <begin position="1"/>
        <end position="39"/>
    </location>
</feature>
<evidence type="ECO:0000256" key="1">
    <source>
        <dbReference type="SAM" id="MobiDB-lite"/>
    </source>
</evidence>
<accession>A0ABW0U028</accession>
<organism evidence="2 3">
    <name type="scientific">Sporosarcina koreensis</name>
    <dbReference type="NCBI Taxonomy" id="334735"/>
    <lineage>
        <taxon>Bacteria</taxon>
        <taxon>Bacillati</taxon>
        <taxon>Bacillota</taxon>
        <taxon>Bacilli</taxon>
        <taxon>Bacillales</taxon>
        <taxon>Caryophanaceae</taxon>
        <taxon>Sporosarcina</taxon>
    </lineage>
</organism>
<dbReference type="Proteomes" id="UP001596071">
    <property type="component" value="Unassembled WGS sequence"/>
</dbReference>
<sequence length="109" mass="10765">GGNNGGGNNGGGNNGGGNNGGGNNGGGNNGGGNNGNNNSVIASMTLYELKSMSPNAIKLLTGGILAGGSKDFTVEFEFVDNGENQNELQGASLELKWVFEAKQTAGSSK</sequence>
<name>A0ABW0U028_9BACL</name>